<gene>
    <name evidence="2" type="ORF">NHX12_025770</name>
</gene>
<sequence>MESELRTNEEAMRESERQGFSTSPMATPAEPDQLAVQFSRCRWVRERLGALAVDERLHTHRGYPQVLFASTGTCRAVQDMWRVSSEGSETSATGEPSTPATRGSETLTPRGVHETSRPGSHPGGP</sequence>
<dbReference type="Proteomes" id="UP001148018">
    <property type="component" value="Unassembled WGS sequence"/>
</dbReference>
<evidence type="ECO:0000313" key="3">
    <source>
        <dbReference type="Proteomes" id="UP001148018"/>
    </source>
</evidence>
<proteinExistence type="predicted"/>
<dbReference type="AlphaFoldDB" id="A0A9Q0IQ60"/>
<name>A0A9Q0IQ60_9TELE</name>
<evidence type="ECO:0000313" key="2">
    <source>
        <dbReference type="EMBL" id="KAJ3606250.1"/>
    </source>
</evidence>
<feature type="region of interest" description="Disordered" evidence="1">
    <location>
        <begin position="82"/>
        <end position="125"/>
    </location>
</feature>
<feature type="compositionally biased region" description="Low complexity" evidence="1">
    <location>
        <begin position="84"/>
        <end position="99"/>
    </location>
</feature>
<feature type="compositionally biased region" description="Basic and acidic residues" evidence="1">
    <location>
        <begin position="1"/>
        <end position="17"/>
    </location>
</feature>
<keyword evidence="3" id="KW-1185">Reference proteome</keyword>
<organism evidence="2 3">
    <name type="scientific">Muraenolepis orangiensis</name>
    <name type="common">Patagonian moray cod</name>
    <dbReference type="NCBI Taxonomy" id="630683"/>
    <lineage>
        <taxon>Eukaryota</taxon>
        <taxon>Metazoa</taxon>
        <taxon>Chordata</taxon>
        <taxon>Craniata</taxon>
        <taxon>Vertebrata</taxon>
        <taxon>Euteleostomi</taxon>
        <taxon>Actinopterygii</taxon>
        <taxon>Neopterygii</taxon>
        <taxon>Teleostei</taxon>
        <taxon>Neoteleostei</taxon>
        <taxon>Acanthomorphata</taxon>
        <taxon>Zeiogadaria</taxon>
        <taxon>Gadariae</taxon>
        <taxon>Gadiformes</taxon>
        <taxon>Muraenolepidoidei</taxon>
        <taxon>Muraenolepididae</taxon>
        <taxon>Muraenolepis</taxon>
    </lineage>
</organism>
<evidence type="ECO:0000256" key="1">
    <source>
        <dbReference type="SAM" id="MobiDB-lite"/>
    </source>
</evidence>
<reference evidence="2" key="1">
    <citation type="submission" date="2022-07" db="EMBL/GenBank/DDBJ databases">
        <title>Chromosome-level genome of Muraenolepis orangiensis.</title>
        <authorList>
            <person name="Kim J."/>
        </authorList>
    </citation>
    <scope>NUCLEOTIDE SEQUENCE</scope>
    <source>
        <strain evidence="2">KU_S4_2022</strain>
        <tissue evidence="2">Muscle</tissue>
    </source>
</reference>
<protein>
    <submittedName>
        <fullName evidence="2">Uncharacterized protein</fullName>
    </submittedName>
</protein>
<accession>A0A9Q0IQ60</accession>
<comment type="caution">
    <text evidence="2">The sequence shown here is derived from an EMBL/GenBank/DDBJ whole genome shotgun (WGS) entry which is preliminary data.</text>
</comment>
<feature type="region of interest" description="Disordered" evidence="1">
    <location>
        <begin position="1"/>
        <end position="33"/>
    </location>
</feature>
<dbReference type="EMBL" id="JANIIK010000042">
    <property type="protein sequence ID" value="KAJ3606250.1"/>
    <property type="molecule type" value="Genomic_DNA"/>
</dbReference>